<proteinExistence type="predicted"/>
<feature type="transmembrane region" description="Helical" evidence="1">
    <location>
        <begin position="111"/>
        <end position="127"/>
    </location>
</feature>
<evidence type="ECO:0000313" key="3">
    <source>
        <dbReference type="Proteomes" id="UP000789719"/>
    </source>
</evidence>
<reference evidence="2 3" key="1">
    <citation type="submission" date="2021-11" db="EMBL/GenBank/DDBJ databases">
        <authorList>
            <person name="Depoorter E."/>
        </authorList>
    </citation>
    <scope>NUCLEOTIDE SEQUENCE [LARGE SCALE GENOMIC DNA]</scope>
    <source>
        <strain evidence="2 3">LMG 24286</strain>
    </source>
</reference>
<name>A0ABN8BP21_9LACO</name>
<keyword evidence="1" id="KW-0472">Membrane</keyword>
<evidence type="ECO:0000256" key="1">
    <source>
        <dbReference type="SAM" id="Phobius"/>
    </source>
</evidence>
<dbReference type="Proteomes" id="UP000789719">
    <property type="component" value="Unassembled WGS sequence"/>
</dbReference>
<organism evidence="2 3">
    <name type="scientific">Periweissella ghanensis</name>
    <dbReference type="NCBI Taxonomy" id="467997"/>
    <lineage>
        <taxon>Bacteria</taxon>
        <taxon>Bacillati</taxon>
        <taxon>Bacillota</taxon>
        <taxon>Bacilli</taxon>
        <taxon>Lactobacillales</taxon>
        <taxon>Lactobacillaceae</taxon>
        <taxon>Periweissella</taxon>
    </lineage>
</organism>
<feature type="transmembrane region" description="Helical" evidence="1">
    <location>
        <begin position="162"/>
        <end position="190"/>
    </location>
</feature>
<keyword evidence="1" id="KW-1133">Transmembrane helix</keyword>
<comment type="caution">
    <text evidence="2">The sequence shown here is derived from an EMBL/GenBank/DDBJ whole genome shotgun (WGS) entry which is preliminary data.</text>
</comment>
<protein>
    <recommendedName>
        <fullName evidence="4">Glycosyltransferase RgtA/B/C/D-like domain-containing protein</fullName>
    </recommendedName>
</protein>
<dbReference type="RefSeq" id="WP_230098440.1">
    <property type="nucleotide sequence ID" value="NZ_CAKKNT010000007.1"/>
</dbReference>
<feature type="transmembrane region" description="Helical" evidence="1">
    <location>
        <begin position="7"/>
        <end position="25"/>
    </location>
</feature>
<sequence>MKKFYSFGGILLSIAAIIFAFFYSLHVNLTADEAFTIALINHSPWDLIKTDALDVHPPLSYLIYKIIAWPITHFTAYNNLEIVYLRVWNFIFGLISIFFLSKIIKLYQKGVNYYMLSAFIILSQITINGLTLRMYQIATLFLILELYMLLKYAKVRQQHYLWLTLLFASLSAYSHYFAAIFAGLILFYYWLTRCFQKDHDLIIKLPLLAIGFVISYLPWIFIAVKQITSVKKSYWILPDESWNAVFQQSFNLNLLPMYTYLLLGLLLLQIIFWWRNYAHPFVLIMFVTLLSYLTAYLIGVVEILNNRPILIDRYLYPMFFITLFFILMSLSDLKIASYLKSLIYLTIIGCALCIIPSQVNQLSKFSPVTSTNIFTKSIIGSKVLTPNNYGTTVNVLNSAAKNPQYTYWIPRNHYEFGIKLVQSPKLFKTVYPNIKPY</sequence>
<feature type="transmembrane region" description="Helical" evidence="1">
    <location>
        <begin position="281"/>
        <end position="301"/>
    </location>
</feature>
<dbReference type="EMBL" id="CAKKNT010000007">
    <property type="protein sequence ID" value="CAH0418345.1"/>
    <property type="molecule type" value="Genomic_DNA"/>
</dbReference>
<keyword evidence="1" id="KW-0812">Transmembrane</keyword>
<keyword evidence="3" id="KW-1185">Reference proteome</keyword>
<feature type="transmembrane region" description="Helical" evidence="1">
    <location>
        <begin position="313"/>
        <end position="331"/>
    </location>
</feature>
<evidence type="ECO:0000313" key="2">
    <source>
        <dbReference type="EMBL" id="CAH0418345.1"/>
    </source>
</evidence>
<feature type="transmembrane region" description="Helical" evidence="1">
    <location>
        <begin position="133"/>
        <end position="150"/>
    </location>
</feature>
<feature type="transmembrane region" description="Helical" evidence="1">
    <location>
        <begin position="257"/>
        <end position="275"/>
    </location>
</feature>
<accession>A0ABN8BP21</accession>
<feature type="transmembrane region" description="Helical" evidence="1">
    <location>
        <begin position="337"/>
        <end position="355"/>
    </location>
</feature>
<feature type="transmembrane region" description="Helical" evidence="1">
    <location>
        <begin position="83"/>
        <end position="104"/>
    </location>
</feature>
<evidence type="ECO:0008006" key="4">
    <source>
        <dbReference type="Google" id="ProtNLM"/>
    </source>
</evidence>
<gene>
    <name evidence="2" type="ORF">WGH24286_00763</name>
</gene>
<feature type="transmembrane region" description="Helical" evidence="1">
    <location>
        <begin position="202"/>
        <end position="224"/>
    </location>
</feature>